<dbReference type="SUPFAM" id="SSF55874">
    <property type="entry name" value="ATPase domain of HSP90 chaperone/DNA topoisomerase II/histidine kinase"/>
    <property type="match status" value="1"/>
</dbReference>
<feature type="transmembrane region" description="Helical" evidence="2">
    <location>
        <begin position="763"/>
        <end position="782"/>
    </location>
</feature>
<dbReference type="InterPro" id="IPR011110">
    <property type="entry name" value="Reg_prop"/>
</dbReference>
<dbReference type="Gene3D" id="1.20.5.1930">
    <property type="match status" value="1"/>
</dbReference>
<dbReference type="Pfam" id="PF07494">
    <property type="entry name" value="Reg_prop"/>
    <property type="match status" value="1"/>
</dbReference>
<keyword evidence="5" id="KW-1185">Reference proteome</keyword>
<dbReference type="InterPro" id="IPR011041">
    <property type="entry name" value="Quinoprot_gluc/sorb_DH_b-prop"/>
</dbReference>
<dbReference type="PANTHER" id="PTHR43547:SF2">
    <property type="entry name" value="HYBRID SIGNAL TRANSDUCTION HISTIDINE KINASE C"/>
    <property type="match status" value="1"/>
</dbReference>
<dbReference type="GO" id="GO:0000155">
    <property type="term" value="F:phosphorelay sensor kinase activity"/>
    <property type="evidence" value="ECO:0007669"/>
    <property type="project" value="InterPro"/>
</dbReference>
<dbReference type="Proteomes" id="UP000612329">
    <property type="component" value="Unassembled WGS sequence"/>
</dbReference>
<dbReference type="Pfam" id="PF02518">
    <property type="entry name" value="HATPase_c"/>
    <property type="match status" value="1"/>
</dbReference>
<dbReference type="GO" id="GO:0016020">
    <property type="term" value="C:membrane"/>
    <property type="evidence" value="ECO:0007669"/>
    <property type="project" value="InterPro"/>
</dbReference>
<dbReference type="InterPro" id="IPR003594">
    <property type="entry name" value="HATPase_dom"/>
</dbReference>
<dbReference type="Pfam" id="PF07495">
    <property type="entry name" value="Y_Y_Y"/>
    <property type="match status" value="1"/>
</dbReference>
<keyword evidence="1" id="KW-0597">Phosphoprotein</keyword>
<feature type="domain" description="Histidine kinase" evidence="3">
    <location>
        <begin position="802"/>
        <end position="994"/>
    </location>
</feature>
<accession>A0A8J3BND1</accession>
<keyword evidence="2" id="KW-0812">Transmembrane</keyword>
<evidence type="ECO:0000313" key="4">
    <source>
        <dbReference type="EMBL" id="GGK33833.1"/>
    </source>
</evidence>
<keyword evidence="2" id="KW-0472">Membrane</keyword>
<dbReference type="Gene3D" id="2.60.40.10">
    <property type="entry name" value="Immunoglobulins"/>
    <property type="match status" value="1"/>
</dbReference>
<comment type="caution">
    <text evidence="4">The sequence shown here is derived from an EMBL/GenBank/DDBJ whole genome shotgun (WGS) entry which is preliminary data.</text>
</comment>
<evidence type="ECO:0000256" key="1">
    <source>
        <dbReference type="ARBA" id="ARBA00022553"/>
    </source>
</evidence>
<dbReference type="InterPro" id="IPR015943">
    <property type="entry name" value="WD40/YVTN_repeat-like_dom_sf"/>
</dbReference>
<dbReference type="InterPro" id="IPR011123">
    <property type="entry name" value="Y_Y_Y"/>
</dbReference>
<reference evidence="4" key="2">
    <citation type="submission" date="2020-09" db="EMBL/GenBank/DDBJ databases">
        <authorList>
            <person name="Sun Q."/>
            <person name="Ohkuma M."/>
        </authorList>
    </citation>
    <scope>NUCLEOTIDE SEQUENCE</scope>
    <source>
        <strain evidence="4">JCM 12862</strain>
    </source>
</reference>
<dbReference type="InterPro" id="IPR011712">
    <property type="entry name" value="Sig_transdc_His_kin_sub3_dim/P"/>
</dbReference>
<dbReference type="InterPro" id="IPR013783">
    <property type="entry name" value="Ig-like_fold"/>
</dbReference>
<dbReference type="InterPro" id="IPR005467">
    <property type="entry name" value="His_kinase_dom"/>
</dbReference>
<dbReference type="GO" id="GO:0046983">
    <property type="term" value="F:protein dimerization activity"/>
    <property type="evidence" value="ECO:0007669"/>
    <property type="project" value="InterPro"/>
</dbReference>
<proteinExistence type="predicted"/>
<dbReference type="Gene3D" id="3.30.565.10">
    <property type="entry name" value="Histidine kinase-like ATPase, C-terminal domain"/>
    <property type="match status" value="1"/>
</dbReference>
<dbReference type="SUPFAM" id="SSF101898">
    <property type="entry name" value="NHL repeat"/>
    <property type="match status" value="1"/>
</dbReference>
<dbReference type="InterPro" id="IPR036890">
    <property type="entry name" value="HATPase_C_sf"/>
</dbReference>
<keyword evidence="2" id="KW-1133">Transmembrane helix</keyword>
<organism evidence="4 5">
    <name type="scientific">Yeosuana aromativorans</name>
    <dbReference type="NCBI Taxonomy" id="288019"/>
    <lineage>
        <taxon>Bacteria</taxon>
        <taxon>Pseudomonadati</taxon>
        <taxon>Bacteroidota</taxon>
        <taxon>Flavobacteriia</taxon>
        <taxon>Flavobacteriales</taxon>
        <taxon>Flavobacteriaceae</taxon>
        <taxon>Yeosuana</taxon>
    </lineage>
</organism>
<sequence length="994" mass="114520">MFNRLSTADGLNSNKINCIWQDKKGFFWIGTENGIQRFDGKKFVTFRSDGLDNSMPPIGVDQILDAGNGRFWLRQGRNIGLYDPLSFKYFPVSVLSDNKSTTNWDPTLFKDSKGNVFLYNIGSNLMCFDKTSNAFSDKKLPIKIPEKWLVNYLYEDVEDNKYYICSNKGIAVYNANTQELNFDNLNHDKKSNPGLSGFKFVYNFYIDSKKTWWIFYWDTQPRNEAYVVSHINPETGVLIDNVSAKLVDNDRHEQFDWIFETNDDQLWIGGVNTLLNKDEINHTFIQNNKSFKAEFDINCRVIKQMFEDRENNLWFCTDNGLYVIGNDQKSVFNYVFENGYNDDLLINSILETNDLESWISVWGKEIQVFDEHFKKQDVNLYKGLKDDYLKMSWSLCQHSSSGLIWAGCQNGNIVVFEPKAKKAIHVLNPPGIQMASVRQIIEDKKGDLWFGAQNGKLFKWNKGDKIINQNFKVVNDFNAAIFCLYIDSLDRIWIGTRKRGVFVLDSTGTKELFHFFDEEDNGSKQFSNNVYDIEQYNDSIFFVSNGLLNILDINSQKVKQLSQYDGLPGTNVSKLIKDKEDILWFTCNNGLGSFNYKKNIFASYTNKNGFAYAEKPAYAKFKMQNGEIWFGGENSLYGFVPEELSPKSTPFNVTLTDFKLLNKFIPLDSLMAYKKVYLKPDQNTFTIYFSSLSYSQQDRLLYYYKMDGINNDWIRADQEHAAKYTVLPPGDYTFNVKCVNLQGEESSSITSLSLIVLPQFYQTWWFIAMALVVICAITYFIYRQHINKILAVELIRNKVARDLHDDIGSTLSTINILSSMAKSKMNTDPVKTSSYISRITDNSQQMMEAMDDIVWSIKPDNDSMQKIVARMREYASGILETKDIEINFNVSEQVLSLKLNMEARRDVFLIFKEAINNIAKYSLCTKAEMSLRYQNQKLIMKIEDNGIGFNVDLADGGNGIGNMRKRAESLNGIIEIKSKEKEGTTVILNLPVNM</sequence>
<evidence type="ECO:0000313" key="5">
    <source>
        <dbReference type="Proteomes" id="UP000612329"/>
    </source>
</evidence>
<reference evidence="4" key="1">
    <citation type="journal article" date="2014" name="Int. J. Syst. Evol. Microbiol.">
        <title>Complete genome sequence of Corynebacterium casei LMG S-19264T (=DSM 44701T), isolated from a smear-ripened cheese.</title>
        <authorList>
            <consortium name="US DOE Joint Genome Institute (JGI-PGF)"/>
            <person name="Walter F."/>
            <person name="Albersmeier A."/>
            <person name="Kalinowski J."/>
            <person name="Ruckert C."/>
        </authorList>
    </citation>
    <scope>NUCLEOTIDE SEQUENCE</scope>
    <source>
        <strain evidence="4">JCM 12862</strain>
    </source>
</reference>
<evidence type="ECO:0000259" key="3">
    <source>
        <dbReference type="PROSITE" id="PS50109"/>
    </source>
</evidence>
<protein>
    <recommendedName>
        <fullName evidence="3">Histidine kinase domain-containing protein</fullName>
    </recommendedName>
</protein>
<dbReference type="Pfam" id="PF07730">
    <property type="entry name" value="HisKA_3"/>
    <property type="match status" value="1"/>
</dbReference>
<dbReference type="PROSITE" id="PS50109">
    <property type="entry name" value="HIS_KIN"/>
    <property type="match status" value="1"/>
</dbReference>
<dbReference type="EMBL" id="BMNR01000009">
    <property type="protein sequence ID" value="GGK33833.1"/>
    <property type="molecule type" value="Genomic_DNA"/>
</dbReference>
<dbReference type="Gene3D" id="2.130.10.10">
    <property type="entry name" value="YVTN repeat-like/Quinoprotein amine dehydrogenase"/>
    <property type="match status" value="2"/>
</dbReference>
<dbReference type="PANTHER" id="PTHR43547">
    <property type="entry name" value="TWO-COMPONENT HISTIDINE KINASE"/>
    <property type="match status" value="1"/>
</dbReference>
<dbReference type="AlphaFoldDB" id="A0A8J3BND1"/>
<dbReference type="CDD" id="cd16917">
    <property type="entry name" value="HATPase_UhpB-NarQ-NarX-like"/>
    <property type="match status" value="1"/>
</dbReference>
<gene>
    <name evidence="4" type="ORF">GCM10007962_30330</name>
</gene>
<evidence type="ECO:0000256" key="2">
    <source>
        <dbReference type="SAM" id="Phobius"/>
    </source>
</evidence>
<name>A0A8J3BND1_9FLAO</name>
<dbReference type="SUPFAM" id="SSF50952">
    <property type="entry name" value="Soluble quinoprotein glucose dehydrogenase"/>
    <property type="match status" value="1"/>
</dbReference>